<reference evidence="1" key="1">
    <citation type="submission" date="2016-12" db="EMBL/GenBank/DDBJ databases">
        <title>The genomes of Aspergillus section Nigri reveals drivers in fungal speciation.</title>
        <authorList>
            <consortium name="DOE Joint Genome Institute"/>
            <person name="Vesth T.C."/>
            <person name="Nybo J."/>
            <person name="Theobald S."/>
            <person name="Brandl J."/>
            <person name="Frisvad J.C."/>
            <person name="Nielsen K.F."/>
            <person name="Lyhne E.K."/>
            <person name="Kogle M.E."/>
            <person name="Kuo A."/>
            <person name="Riley R."/>
            <person name="Clum A."/>
            <person name="Nolan M."/>
            <person name="Lipzen A."/>
            <person name="Salamov A."/>
            <person name="Henrissat B."/>
            <person name="Wiebenga A."/>
            <person name="De Vries R.P."/>
            <person name="Grigoriev I.V."/>
            <person name="Mortensen U.H."/>
            <person name="Andersen M.R."/>
            <person name="Baker S.E."/>
        </authorList>
    </citation>
    <scope>NUCLEOTIDE SEQUENCE [LARGE SCALE GENOMIC DNA]</scope>
    <source>
        <strain evidence="1">CBS 115656</strain>
    </source>
</reference>
<keyword evidence="2" id="KW-1185">Reference proteome</keyword>
<proteinExistence type="predicted"/>
<dbReference type="RefSeq" id="XP_025473795.1">
    <property type="nucleotide sequence ID" value="XM_025627007.1"/>
</dbReference>
<name>A0A318Y4E4_ASPNB</name>
<dbReference type="EMBL" id="KZ821522">
    <property type="protein sequence ID" value="PYH28317.1"/>
    <property type="molecule type" value="Genomic_DNA"/>
</dbReference>
<sequence length="172" mass="19276">MCKYTRLLYKSDPESAQDPCWVSLRGKAIYFVAIAGNPKLTGCYLDLIDTLMFSSHQGGEFTVEFRARGVNYAASSRDIPQLSGYTENVEGIPAASPFSSPFDKKGYDFIVFIGSKHRQDKQHIAQPLLLFAELSKAEYFRESYNLQPYHATTTLPMAFYQMGSSVAKLLST</sequence>
<dbReference type="Proteomes" id="UP000247647">
    <property type="component" value="Unassembled WGS sequence"/>
</dbReference>
<dbReference type="GeneID" id="37129463"/>
<protein>
    <submittedName>
        <fullName evidence="1">Uncharacterized protein</fullName>
    </submittedName>
</protein>
<dbReference type="AlphaFoldDB" id="A0A318Y4E4"/>
<evidence type="ECO:0000313" key="1">
    <source>
        <dbReference type="EMBL" id="PYH28317.1"/>
    </source>
</evidence>
<accession>A0A318Y4E4</accession>
<organism evidence="1 2">
    <name type="scientific">Aspergillus neoniger (strain CBS 115656)</name>
    <dbReference type="NCBI Taxonomy" id="1448310"/>
    <lineage>
        <taxon>Eukaryota</taxon>
        <taxon>Fungi</taxon>
        <taxon>Dikarya</taxon>
        <taxon>Ascomycota</taxon>
        <taxon>Pezizomycotina</taxon>
        <taxon>Eurotiomycetes</taxon>
        <taxon>Eurotiomycetidae</taxon>
        <taxon>Eurotiales</taxon>
        <taxon>Aspergillaceae</taxon>
        <taxon>Aspergillus</taxon>
        <taxon>Aspergillus subgen. Circumdati</taxon>
    </lineage>
</organism>
<evidence type="ECO:0000313" key="2">
    <source>
        <dbReference type="Proteomes" id="UP000247647"/>
    </source>
</evidence>
<gene>
    <name evidence="1" type="ORF">BO87DRAFT_420456</name>
</gene>